<organism evidence="1 2">
    <name type="scientific">Micromonospora acroterricola</name>
    <dbReference type="NCBI Taxonomy" id="2202421"/>
    <lineage>
        <taxon>Bacteria</taxon>
        <taxon>Bacillati</taxon>
        <taxon>Actinomycetota</taxon>
        <taxon>Actinomycetes</taxon>
        <taxon>Micromonosporales</taxon>
        <taxon>Micromonosporaceae</taxon>
        <taxon>Micromonospora</taxon>
    </lineage>
</organism>
<comment type="caution">
    <text evidence="1">The sequence shown here is derived from an EMBL/GenBank/DDBJ whole genome shotgun (WGS) entry which is preliminary data.</text>
</comment>
<evidence type="ECO:0000313" key="1">
    <source>
        <dbReference type="EMBL" id="PWR10180.1"/>
    </source>
</evidence>
<protein>
    <submittedName>
        <fullName evidence="1">Uncharacterized protein</fullName>
    </submittedName>
</protein>
<accession>A0A317D7S4</accession>
<dbReference type="EMBL" id="QGKR01000162">
    <property type="protein sequence ID" value="PWR10180.1"/>
    <property type="molecule type" value="Genomic_DNA"/>
</dbReference>
<keyword evidence="2" id="KW-1185">Reference proteome</keyword>
<name>A0A317D7S4_9ACTN</name>
<dbReference type="RefSeq" id="WP_109817126.1">
    <property type="nucleotide sequence ID" value="NZ_QGKR01000162.1"/>
</dbReference>
<proteinExistence type="predicted"/>
<evidence type="ECO:0000313" key="2">
    <source>
        <dbReference type="Proteomes" id="UP000245410"/>
    </source>
</evidence>
<dbReference type="AlphaFoldDB" id="A0A317D7S4"/>
<reference evidence="1 2" key="1">
    <citation type="submission" date="2018-05" db="EMBL/GenBank/DDBJ databases">
        <title>Micromonospora atacamensis sp. nov., a novel actinobacteria isolated from high altitude Atacama Desert soil.</title>
        <authorList>
            <person name="Carro L."/>
            <person name="Golinska P."/>
            <person name="Klenk H.-P."/>
            <person name="Goodfellow M."/>
        </authorList>
    </citation>
    <scope>NUCLEOTIDE SEQUENCE [LARGE SCALE GENOMIC DNA]</scope>
    <source>
        <strain evidence="1 2">5R2A7</strain>
    </source>
</reference>
<sequence length="169" mass="18990">MNVLGNPAFSQLLDSAPTLGRERRQNLDWDVYGEALNDAGFSLTDVRTLSWARFSEVGVGALTEGTSLIAVFNNGIFESLGKRRLMSRSPKYRAIDFEQVAGYGDVDHVVEHHRIFKYCIEFQGAGSILLGRLEWHVQGKRFGDNRQEIMATARERDRVLSVINEISGN</sequence>
<gene>
    <name evidence="1" type="ORF">DKT68_09905</name>
</gene>
<dbReference type="Proteomes" id="UP000245410">
    <property type="component" value="Unassembled WGS sequence"/>
</dbReference>